<dbReference type="InterPro" id="IPR050639">
    <property type="entry name" value="SSR_resolvase"/>
</dbReference>
<dbReference type="PROSITE" id="PS51737">
    <property type="entry name" value="RECOMBINASE_DNA_BIND"/>
    <property type="match status" value="1"/>
</dbReference>
<evidence type="ECO:0000259" key="2">
    <source>
        <dbReference type="PROSITE" id="PS51737"/>
    </source>
</evidence>
<evidence type="ECO:0000313" key="4">
    <source>
        <dbReference type="Proteomes" id="UP000184465"/>
    </source>
</evidence>
<name>A0A1M6TYH6_PARC5</name>
<dbReference type="AlphaFoldDB" id="A0A1M6TYH6"/>
<dbReference type="InterPro" id="IPR025827">
    <property type="entry name" value="Zn_ribbon_recom_dom"/>
</dbReference>
<dbReference type="GO" id="GO:0003677">
    <property type="term" value="F:DNA binding"/>
    <property type="evidence" value="ECO:0007669"/>
    <property type="project" value="InterPro"/>
</dbReference>
<organism evidence="3 4">
    <name type="scientific">Paramaledivibacter caminithermalis (strain DSM 15212 / CIP 107654 / DViRD3)</name>
    <name type="common">Clostridium caminithermale</name>
    <dbReference type="NCBI Taxonomy" id="1121301"/>
    <lineage>
        <taxon>Bacteria</taxon>
        <taxon>Bacillati</taxon>
        <taxon>Bacillota</taxon>
        <taxon>Clostridia</taxon>
        <taxon>Peptostreptococcales</taxon>
        <taxon>Caminicellaceae</taxon>
        <taxon>Paramaledivibacter</taxon>
    </lineage>
</organism>
<dbReference type="STRING" id="1121301.SAMN02745912_03826"/>
<dbReference type="InterPro" id="IPR011109">
    <property type="entry name" value="DNA_bind_recombinase_dom"/>
</dbReference>
<dbReference type="InterPro" id="IPR006119">
    <property type="entry name" value="Resolv_N"/>
</dbReference>
<reference evidence="3 4" key="1">
    <citation type="submission" date="2016-11" db="EMBL/GenBank/DDBJ databases">
        <authorList>
            <person name="Jaros S."/>
            <person name="Januszkiewicz K."/>
            <person name="Wedrychowicz H."/>
        </authorList>
    </citation>
    <scope>NUCLEOTIDE SEQUENCE [LARGE SCALE GENOMIC DNA]</scope>
    <source>
        <strain evidence="3 4">DSM 15212</strain>
    </source>
</reference>
<proteinExistence type="predicted"/>
<dbReference type="CDD" id="cd00338">
    <property type="entry name" value="Ser_Recombinase"/>
    <property type="match status" value="1"/>
</dbReference>
<dbReference type="GO" id="GO:0000150">
    <property type="term" value="F:DNA strand exchange activity"/>
    <property type="evidence" value="ECO:0007669"/>
    <property type="project" value="InterPro"/>
</dbReference>
<dbReference type="InterPro" id="IPR036162">
    <property type="entry name" value="Resolvase-like_N_sf"/>
</dbReference>
<dbReference type="SUPFAM" id="SSF53041">
    <property type="entry name" value="Resolvase-like"/>
    <property type="match status" value="1"/>
</dbReference>
<accession>A0A1M6TYH6</accession>
<dbReference type="Pfam" id="PF07508">
    <property type="entry name" value="Recombinase"/>
    <property type="match status" value="1"/>
</dbReference>
<keyword evidence="4" id="KW-1185">Reference proteome</keyword>
<dbReference type="PANTHER" id="PTHR30461">
    <property type="entry name" value="DNA-INVERTASE FROM LAMBDOID PROPHAGE"/>
    <property type="match status" value="1"/>
</dbReference>
<dbReference type="EMBL" id="FRAG01000113">
    <property type="protein sequence ID" value="SHK61868.1"/>
    <property type="molecule type" value="Genomic_DNA"/>
</dbReference>
<dbReference type="Pfam" id="PF00239">
    <property type="entry name" value="Resolvase"/>
    <property type="match status" value="1"/>
</dbReference>
<feature type="domain" description="Resolvase/invertase-type recombinase catalytic" evidence="1">
    <location>
        <begin position="1"/>
        <end position="78"/>
    </location>
</feature>
<dbReference type="PANTHER" id="PTHR30461:SF23">
    <property type="entry name" value="DNA RECOMBINASE-RELATED"/>
    <property type="match status" value="1"/>
</dbReference>
<feature type="domain" description="Recombinase" evidence="2">
    <location>
        <begin position="87"/>
        <end position="213"/>
    </location>
</feature>
<dbReference type="InterPro" id="IPR038109">
    <property type="entry name" value="DNA_bind_recomb_sf"/>
</dbReference>
<dbReference type="Pfam" id="PF13408">
    <property type="entry name" value="Zn_ribbon_recom"/>
    <property type="match status" value="1"/>
</dbReference>
<evidence type="ECO:0000259" key="1">
    <source>
        <dbReference type="PROSITE" id="PS51736"/>
    </source>
</evidence>
<dbReference type="PROSITE" id="PS51736">
    <property type="entry name" value="RECOMBINASES_3"/>
    <property type="match status" value="1"/>
</dbReference>
<dbReference type="Proteomes" id="UP000184465">
    <property type="component" value="Unassembled WGS sequence"/>
</dbReference>
<dbReference type="Gene3D" id="3.40.50.1390">
    <property type="entry name" value="Resolvase, N-terminal catalytic domain"/>
    <property type="match status" value="1"/>
</dbReference>
<sequence length="373" mass="43344">MIITKSISRFARNTLDTLNYVRQLKELGVGVIFEKENINTLDSKGEVLLTILSSLAQDESRSISENSTWGIRRRFEQGKVQINHKKFLGYDKDEEGNPIINEKQAKIVRKIYKDFLNGKGTNRIARELEDEGVPNWNGKAKWYEDSIRKILSNEKYKGDALLQKTYTVDFLTKKRVENNGEVPQYYVEESHPPIIDKDMHTAVQLELERRKAFAKKYGIKKIYYATVKNPFAGRVICGHCGSVFGRKVWNSNDERLRRVIWRCNNKYKVKGKKSCENKHIDDKVLYQAFVNTFNALIENKAYFIKKWKEGLKSDNTLVRCKSKQFIEILKNAKPIEKFDMDLFFSIVEKMTVFGGEKIIVSLLDGTEIEVVIE</sequence>
<protein>
    <submittedName>
        <fullName evidence="3">Recombinase zinc beta ribbon domain-containing protein</fullName>
    </submittedName>
</protein>
<dbReference type="Gene3D" id="3.90.1750.20">
    <property type="entry name" value="Putative Large Serine Recombinase, Chain B, Domain 2"/>
    <property type="match status" value="1"/>
</dbReference>
<gene>
    <name evidence="3" type="ORF">SAMN02745912_03826</name>
</gene>
<evidence type="ECO:0000313" key="3">
    <source>
        <dbReference type="EMBL" id="SHK61868.1"/>
    </source>
</evidence>